<dbReference type="InterPro" id="IPR002524">
    <property type="entry name" value="Cation_efflux"/>
</dbReference>
<dbReference type="Pfam" id="PF01545">
    <property type="entry name" value="Cation_efflux"/>
    <property type="match status" value="1"/>
</dbReference>
<protein>
    <submittedName>
        <fullName evidence="12">Cation transporter</fullName>
    </submittedName>
</protein>
<keyword evidence="6" id="KW-0862">Zinc</keyword>
<evidence type="ECO:0000256" key="8">
    <source>
        <dbReference type="ARBA" id="ARBA00023136"/>
    </source>
</evidence>
<gene>
    <name evidence="12" type="ORF">FME95_01235</name>
</gene>
<organism evidence="12 13">
    <name type="scientific">Reinekea thalattae</name>
    <dbReference type="NCBI Taxonomy" id="2593301"/>
    <lineage>
        <taxon>Bacteria</taxon>
        <taxon>Pseudomonadati</taxon>
        <taxon>Pseudomonadota</taxon>
        <taxon>Gammaproteobacteria</taxon>
        <taxon>Oceanospirillales</taxon>
        <taxon>Saccharospirillaceae</taxon>
        <taxon>Reinekea</taxon>
    </lineage>
</organism>
<dbReference type="SUPFAM" id="SSF161111">
    <property type="entry name" value="Cation efflux protein transmembrane domain-like"/>
    <property type="match status" value="1"/>
</dbReference>
<evidence type="ECO:0000256" key="2">
    <source>
        <dbReference type="ARBA" id="ARBA00010212"/>
    </source>
</evidence>
<dbReference type="NCBIfam" id="TIGR01297">
    <property type="entry name" value="CDF"/>
    <property type="match status" value="1"/>
</dbReference>
<keyword evidence="6" id="KW-0406">Ion transport</keyword>
<dbReference type="SUPFAM" id="SSF160240">
    <property type="entry name" value="Cation efflux protein cytoplasmic domain-like"/>
    <property type="match status" value="1"/>
</dbReference>
<dbReference type="InterPro" id="IPR027469">
    <property type="entry name" value="Cation_efflux_TMD_sf"/>
</dbReference>
<dbReference type="GO" id="GO:0008324">
    <property type="term" value="F:monoatomic cation transmembrane transporter activity"/>
    <property type="evidence" value="ECO:0007669"/>
    <property type="project" value="InterPro"/>
</dbReference>
<evidence type="ECO:0000259" key="11">
    <source>
        <dbReference type="Pfam" id="PF16916"/>
    </source>
</evidence>
<dbReference type="EMBL" id="VKAD01000001">
    <property type="protein sequence ID" value="TXR53225.1"/>
    <property type="molecule type" value="Genomic_DNA"/>
</dbReference>
<dbReference type="Gene3D" id="1.20.1510.10">
    <property type="entry name" value="Cation efflux protein transmembrane domain"/>
    <property type="match status" value="1"/>
</dbReference>
<keyword evidence="7 9" id="KW-1133">Transmembrane helix</keyword>
<dbReference type="Proteomes" id="UP000321764">
    <property type="component" value="Unassembled WGS sequence"/>
</dbReference>
<keyword evidence="4" id="KW-0410">Iron transport</keyword>
<feature type="transmembrane region" description="Helical" evidence="9">
    <location>
        <begin position="119"/>
        <end position="140"/>
    </location>
</feature>
<keyword evidence="8 9" id="KW-0472">Membrane</keyword>
<feature type="transmembrane region" description="Helical" evidence="9">
    <location>
        <begin position="85"/>
        <end position="107"/>
    </location>
</feature>
<evidence type="ECO:0000259" key="10">
    <source>
        <dbReference type="Pfam" id="PF01545"/>
    </source>
</evidence>
<accession>A0A5C8Z539</accession>
<dbReference type="Pfam" id="PF16916">
    <property type="entry name" value="ZT_dimer"/>
    <property type="match status" value="1"/>
</dbReference>
<dbReference type="AlphaFoldDB" id="A0A5C8Z539"/>
<dbReference type="GO" id="GO:0006826">
    <property type="term" value="P:iron ion transport"/>
    <property type="evidence" value="ECO:0007669"/>
    <property type="project" value="UniProtKB-KW"/>
</dbReference>
<evidence type="ECO:0000256" key="3">
    <source>
        <dbReference type="ARBA" id="ARBA00022448"/>
    </source>
</evidence>
<keyword evidence="3" id="KW-0813">Transport</keyword>
<evidence type="ECO:0000256" key="7">
    <source>
        <dbReference type="ARBA" id="ARBA00022989"/>
    </source>
</evidence>
<dbReference type="GO" id="GO:0016020">
    <property type="term" value="C:membrane"/>
    <property type="evidence" value="ECO:0007669"/>
    <property type="project" value="UniProtKB-SubCell"/>
</dbReference>
<dbReference type="InterPro" id="IPR036837">
    <property type="entry name" value="Cation_efflux_CTD_sf"/>
</dbReference>
<feature type="domain" description="Cation efflux protein transmembrane" evidence="10">
    <location>
        <begin position="19"/>
        <end position="209"/>
    </location>
</feature>
<evidence type="ECO:0000256" key="1">
    <source>
        <dbReference type="ARBA" id="ARBA00004141"/>
    </source>
</evidence>
<keyword evidence="6" id="KW-0864">Zinc transport</keyword>
<comment type="subcellular location">
    <subcellularLocation>
        <location evidence="1">Membrane</location>
        <topology evidence="1">Multi-pass membrane protein</topology>
    </subcellularLocation>
</comment>
<evidence type="ECO:0000313" key="12">
    <source>
        <dbReference type="EMBL" id="TXR53225.1"/>
    </source>
</evidence>
<dbReference type="RefSeq" id="WP_147712410.1">
    <property type="nucleotide sequence ID" value="NZ_VKAD01000001.1"/>
</dbReference>
<feature type="transmembrane region" description="Helical" evidence="9">
    <location>
        <begin position="166"/>
        <end position="194"/>
    </location>
</feature>
<dbReference type="FunFam" id="1.20.1510.10:FF:000006">
    <property type="entry name" value="Divalent cation efflux transporter"/>
    <property type="match status" value="1"/>
</dbReference>
<feature type="domain" description="Cation efflux protein cytoplasmic" evidence="11">
    <location>
        <begin position="215"/>
        <end position="290"/>
    </location>
</feature>
<keyword evidence="13" id="KW-1185">Reference proteome</keyword>
<reference evidence="12 13" key="1">
    <citation type="submission" date="2019-07" db="EMBL/GenBank/DDBJ databases">
        <title>Reinekea sp. strain SSH23 genome sequencing and assembly.</title>
        <authorList>
            <person name="Kim I."/>
        </authorList>
    </citation>
    <scope>NUCLEOTIDE SEQUENCE [LARGE SCALE GENOMIC DNA]</scope>
    <source>
        <strain evidence="12 13">SSH23</strain>
    </source>
</reference>
<name>A0A5C8Z539_9GAMM</name>
<keyword evidence="4" id="KW-0408">Iron</keyword>
<dbReference type="PANTHER" id="PTHR43840:SF15">
    <property type="entry name" value="MITOCHONDRIAL METAL TRANSPORTER 1-RELATED"/>
    <property type="match status" value="1"/>
</dbReference>
<dbReference type="InterPro" id="IPR027470">
    <property type="entry name" value="Cation_efflux_CTD"/>
</dbReference>
<evidence type="ECO:0000256" key="4">
    <source>
        <dbReference type="ARBA" id="ARBA00022496"/>
    </source>
</evidence>
<evidence type="ECO:0000256" key="5">
    <source>
        <dbReference type="ARBA" id="ARBA00022692"/>
    </source>
</evidence>
<dbReference type="Gene3D" id="3.30.70.1350">
    <property type="entry name" value="Cation efflux protein, cytoplasmic domain"/>
    <property type="match status" value="1"/>
</dbReference>
<evidence type="ECO:0000256" key="9">
    <source>
        <dbReference type="SAM" id="Phobius"/>
    </source>
</evidence>
<comment type="similarity">
    <text evidence="2">Belongs to the cation diffusion facilitator (CDF) transporter (TC 2.A.4) family. FieF subfamily.</text>
</comment>
<dbReference type="InterPro" id="IPR058533">
    <property type="entry name" value="Cation_efflux_TM"/>
</dbReference>
<comment type="caution">
    <text evidence="12">The sequence shown here is derived from an EMBL/GenBank/DDBJ whole genome shotgun (WGS) entry which is preliminary data.</text>
</comment>
<proteinExistence type="inferred from homology"/>
<dbReference type="InterPro" id="IPR050291">
    <property type="entry name" value="CDF_Transporter"/>
</dbReference>
<evidence type="ECO:0000256" key="6">
    <source>
        <dbReference type="ARBA" id="ARBA00022906"/>
    </source>
</evidence>
<keyword evidence="5 9" id="KW-0812">Transmembrane</keyword>
<sequence>MNELNSQQRYKIINRVNWVCTLVDALLSALKLSVGVMARSPGLIADGLHSLSDLATDIFALILSKFSQKGPDDDHAYGHARYETIGTAIIGTALIVAALSIGFENIAALAHGDTLEPSLLALITVGVSVIIKEVLFHYTIRWAKASRSSLLEANAWHSRTDSLSSVAVFIGIACSLFGFALVEYISAILVAIVIGHMGIKLAWNALLDLTDRGVPTDKIASYAATLESIPDILDAHQLRSRLMGSDVIIDAHIQVLPKISISEAHQINDFAVQAIRENHPEVTDVTLHIDFENDSLPSKTRLEPKRQEVEALLKACDIDRYQQLGLHYAKNKIEIELQYDSDVVLTSIKSRCEALESRIEWIRSIRIYQAMSD</sequence>
<dbReference type="GO" id="GO:0006829">
    <property type="term" value="P:zinc ion transport"/>
    <property type="evidence" value="ECO:0007669"/>
    <property type="project" value="UniProtKB-KW"/>
</dbReference>
<dbReference type="PANTHER" id="PTHR43840">
    <property type="entry name" value="MITOCHONDRIAL METAL TRANSPORTER 1-RELATED"/>
    <property type="match status" value="1"/>
</dbReference>
<dbReference type="OrthoDB" id="9806522at2"/>
<evidence type="ECO:0000313" key="13">
    <source>
        <dbReference type="Proteomes" id="UP000321764"/>
    </source>
</evidence>